<dbReference type="OrthoDB" id="434972at2759"/>
<dbReference type="Proteomes" id="UP000019374">
    <property type="component" value="Unassembled WGS sequence"/>
</dbReference>
<evidence type="ECO:0000256" key="2">
    <source>
        <dbReference type="ARBA" id="ARBA00022692"/>
    </source>
</evidence>
<dbReference type="AlphaFoldDB" id="T5AFG3"/>
<evidence type="ECO:0000256" key="3">
    <source>
        <dbReference type="ARBA" id="ARBA00022989"/>
    </source>
</evidence>
<dbReference type="EMBL" id="KE652515">
    <property type="protein sequence ID" value="EQL01324.1"/>
    <property type="molecule type" value="Genomic_DNA"/>
</dbReference>
<evidence type="ECO:0000313" key="6">
    <source>
        <dbReference type="EMBL" id="EQL01324.1"/>
    </source>
</evidence>
<evidence type="ECO:0000256" key="1">
    <source>
        <dbReference type="ARBA" id="ARBA00004141"/>
    </source>
</evidence>
<dbReference type="HOGENOM" id="CLU_063928_2_0_1"/>
<dbReference type="GO" id="GO:0016020">
    <property type="term" value="C:membrane"/>
    <property type="evidence" value="ECO:0007669"/>
    <property type="project" value="UniProtKB-SubCell"/>
</dbReference>
<feature type="transmembrane region" description="Helical" evidence="5">
    <location>
        <begin position="45"/>
        <end position="67"/>
    </location>
</feature>
<organism evidence="6 7">
    <name type="scientific">Ophiocordyceps sinensis (strain Co18 / CGMCC 3.14243)</name>
    <name type="common">Yarsagumba caterpillar fungus</name>
    <name type="synonym">Hirsutella sinensis</name>
    <dbReference type="NCBI Taxonomy" id="911162"/>
    <lineage>
        <taxon>Eukaryota</taxon>
        <taxon>Fungi</taxon>
        <taxon>Dikarya</taxon>
        <taxon>Ascomycota</taxon>
        <taxon>Pezizomycotina</taxon>
        <taxon>Sordariomycetes</taxon>
        <taxon>Hypocreomycetidae</taxon>
        <taxon>Hypocreales</taxon>
        <taxon>Ophiocordycipitaceae</taxon>
        <taxon>Ophiocordyceps</taxon>
    </lineage>
</organism>
<keyword evidence="4 5" id="KW-0472">Membrane</keyword>
<accession>T5AFG3</accession>
<comment type="subcellular location">
    <subcellularLocation>
        <location evidence="1">Membrane</location>
        <topology evidence="1">Multi-pass membrane protein</topology>
    </subcellularLocation>
</comment>
<protein>
    <submittedName>
        <fullName evidence="6">UbiA prenyltransferase</fullName>
    </submittedName>
</protein>
<keyword evidence="6" id="KW-0808">Transferase</keyword>
<dbReference type="InterPro" id="IPR050475">
    <property type="entry name" value="Prenyltransferase_related"/>
</dbReference>
<dbReference type="CDD" id="cd13965">
    <property type="entry name" value="PT_UbiA_3"/>
    <property type="match status" value="1"/>
</dbReference>
<dbReference type="PANTHER" id="PTHR42723">
    <property type="entry name" value="CHLOROPHYLL SYNTHASE"/>
    <property type="match status" value="1"/>
</dbReference>
<feature type="transmembrane region" description="Helical" evidence="5">
    <location>
        <begin position="252"/>
        <end position="272"/>
    </location>
</feature>
<keyword evidence="2 5" id="KW-0812">Transmembrane</keyword>
<evidence type="ECO:0000256" key="5">
    <source>
        <dbReference type="SAM" id="Phobius"/>
    </source>
</evidence>
<name>T5AFG3_OPHSC</name>
<evidence type="ECO:0000256" key="4">
    <source>
        <dbReference type="ARBA" id="ARBA00023136"/>
    </source>
</evidence>
<dbReference type="Pfam" id="PF01040">
    <property type="entry name" value="UbiA"/>
    <property type="match status" value="1"/>
</dbReference>
<dbReference type="InterPro" id="IPR000537">
    <property type="entry name" value="UbiA_prenyltransferase"/>
</dbReference>
<proteinExistence type="predicted"/>
<feature type="transmembrane region" description="Helical" evidence="5">
    <location>
        <begin position="133"/>
        <end position="163"/>
    </location>
</feature>
<feature type="transmembrane region" description="Helical" evidence="5">
    <location>
        <begin position="210"/>
        <end position="231"/>
    </location>
</feature>
<sequence>MPVIRQDGRAKTDAITTAKPPEYATNSGCVRHLFDVVWAFTESDFATFVVPGVAFGLLGALASTALVHHGKRPSLADLLPRAPAVLAYNWSNLVVFDLANQRSPVSVAEDRINKPWRPIPTGKMSIKQTRRAMLVAVPLSLCLNYYQGVWAQGVLIHIVTWLYNDLRGGDEFLVRELLIAVGYAMFNSGSLKIAGCGRRRHPDCGLNPRGLAWTAIISVVICTTMQIQDLKDQRGDRLRGRKTVVLYLGQRVSRWSIAFFVVFWSCMCARFWSAGPASSSLVMALAALVALGGGGQDAESTGRWSDMEVVVFVAHLALRPAHCCRNRASA</sequence>
<dbReference type="GO" id="GO:0016765">
    <property type="term" value="F:transferase activity, transferring alkyl or aryl (other than methyl) groups"/>
    <property type="evidence" value="ECO:0007669"/>
    <property type="project" value="InterPro"/>
</dbReference>
<evidence type="ECO:0000313" key="7">
    <source>
        <dbReference type="Proteomes" id="UP000019374"/>
    </source>
</evidence>
<keyword evidence="3 5" id="KW-1133">Transmembrane helix</keyword>
<dbReference type="eggNOG" id="ENOG502SNAR">
    <property type="taxonomic scope" value="Eukaryota"/>
</dbReference>
<reference evidence="6 7" key="1">
    <citation type="journal article" date="2013" name="Chin. Sci. Bull.">
        <title>Genome survey uncovers the secrets of sex and lifestyle in caterpillar fungus.</title>
        <authorList>
            <person name="Hu X."/>
            <person name="Zhang Y."/>
            <person name="Xiao G."/>
            <person name="Zheng P."/>
            <person name="Xia Y."/>
            <person name="Zhang X."/>
            <person name="St Leger R.J."/>
            <person name="Liu X."/>
            <person name="Wang C."/>
        </authorList>
    </citation>
    <scope>NUCLEOTIDE SEQUENCE [LARGE SCALE GENOMIC DNA]</scope>
    <source>
        <strain evidence="7">Co18 / CGMCC 3.14243</strain>
        <tissue evidence="6">Fruit-body</tissue>
    </source>
</reference>
<gene>
    <name evidence="6" type="ORF">OCS_02972</name>
</gene>
<dbReference type="PANTHER" id="PTHR42723:SF1">
    <property type="entry name" value="CHLOROPHYLL SYNTHASE, CHLOROPLASTIC"/>
    <property type="match status" value="1"/>
</dbReference>